<evidence type="ECO:0000256" key="3">
    <source>
        <dbReference type="SAM" id="SignalP"/>
    </source>
</evidence>
<keyword evidence="3" id="KW-0732">Signal</keyword>
<feature type="region of interest" description="Disordered" evidence="1">
    <location>
        <begin position="145"/>
        <end position="182"/>
    </location>
</feature>
<evidence type="ECO:0000256" key="2">
    <source>
        <dbReference type="SAM" id="Phobius"/>
    </source>
</evidence>
<feature type="region of interest" description="Disordered" evidence="1">
    <location>
        <begin position="262"/>
        <end position="322"/>
    </location>
</feature>
<evidence type="ECO:0000313" key="4">
    <source>
        <dbReference type="EMBL" id="KAF7437021.1"/>
    </source>
</evidence>
<feature type="transmembrane region" description="Helical" evidence="2">
    <location>
        <begin position="191"/>
        <end position="210"/>
    </location>
</feature>
<sequence>MLHPHFLPWIVFALVALVTPSSAATTTFKAGDPGLQFSAGWTNSTFNGVPFVNLNGEGNLTARLPVGVTQVQYTGFKLPILSLYHVCLDGICSTINVTDSTANFPPPSVLFTLSVDPTSPHTLAIVNGLSTSTITFISLVVTTSDSNTTSTSSSASSVATATASASPTSTNGNQQNNSEGGPGNRALSTTIILLVLLGSISILVGLVVFLQRVRQRRLELIRNGGDDRTGNQKADPPNPSSAPPEVSMPSINRLSTFIASNTSQSRFENGLNSSSRYKSLPPAPAPAPSRPPTLGQPSTSRVAQLNEVGRPPHPGHPTLFLPSFLDFEEPSVSHFSTSATDHS</sequence>
<gene>
    <name evidence="4" type="ORF">PC9H_003855</name>
</gene>
<dbReference type="AlphaFoldDB" id="A0A8H7A348"/>
<dbReference type="VEuPathDB" id="FungiDB:PC9H_003855"/>
<keyword evidence="2" id="KW-0812">Transmembrane</keyword>
<evidence type="ECO:0000313" key="5">
    <source>
        <dbReference type="Proteomes" id="UP000623687"/>
    </source>
</evidence>
<dbReference type="RefSeq" id="XP_036634920.1">
    <property type="nucleotide sequence ID" value="XM_036773447.1"/>
</dbReference>
<feature type="compositionally biased region" description="Polar residues" evidence="1">
    <location>
        <begin position="262"/>
        <end position="277"/>
    </location>
</feature>
<comment type="caution">
    <text evidence="4">The sequence shown here is derived from an EMBL/GenBank/DDBJ whole genome shotgun (WGS) entry which is preliminary data.</text>
</comment>
<reference evidence="4" key="1">
    <citation type="submission" date="2019-07" db="EMBL/GenBank/DDBJ databases">
        <authorList>
            <person name="Palmer J.M."/>
        </authorList>
    </citation>
    <scope>NUCLEOTIDE SEQUENCE</scope>
    <source>
        <strain evidence="4">PC9</strain>
    </source>
</reference>
<protein>
    <submittedName>
        <fullName evidence="4">Uncharacterized protein</fullName>
    </submittedName>
</protein>
<dbReference type="OrthoDB" id="2756540at2759"/>
<feature type="chain" id="PRO_5034593173" evidence="3">
    <location>
        <begin position="24"/>
        <end position="343"/>
    </location>
</feature>
<dbReference type="EMBL" id="JACETU010000002">
    <property type="protein sequence ID" value="KAF7437021.1"/>
    <property type="molecule type" value="Genomic_DNA"/>
</dbReference>
<accession>A0A8H7A348</accession>
<evidence type="ECO:0000256" key="1">
    <source>
        <dbReference type="SAM" id="MobiDB-lite"/>
    </source>
</evidence>
<keyword evidence="2" id="KW-1133">Transmembrane helix</keyword>
<keyword evidence="2" id="KW-0472">Membrane</keyword>
<dbReference type="GeneID" id="59373673"/>
<name>A0A8H7A348_PLEOS</name>
<keyword evidence="5" id="KW-1185">Reference proteome</keyword>
<feature type="signal peptide" evidence="3">
    <location>
        <begin position="1"/>
        <end position="23"/>
    </location>
</feature>
<organism evidence="4 5">
    <name type="scientific">Pleurotus ostreatus</name>
    <name type="common">Oyster mushroom</name>
    <name type="synonym">White-rot fungus</name>
    <dbReference type="NCBI Taxonomy" id="5322"/>
    <lineage>
        <taxon>Eukaryota</taxon>
        <taxon>Fungi</taxon>
        <taxon>Dikarya</taxon>
        <taxon>Basidiomycota</taxon>
        <taxon>Agaricomycotina</taxon>
        <taxon>Agaricomycetes</taxon>
        <taxon>Agaricomycetidae</taxon>
        <taxon>Agaricales</taxon>
        <taxon>Pleurotineae</taxon>
        <taxon>Pleurotaceae</taxon>
        <taxon>Pleurotus</taxon>
    </lineage>
</organism>
<proteinExistence type="predicted"/>
<feature type="region of interest" description="Disordered" evidence="1">
    <location>
        <begin position="223"/>
        <end position="248"/>
    </location>
</feature>
<dbReference type="Proteomes" id="UP000623687">
    <property type="component" value="Unassembled WGS sequence"/>
</dbReference>
<feature type="compositionally biased region" description="Pro residues" evidence="1">
    <location>
        <begin position="281"/>
        <end position="291"/>
    </location>
</feature>
<feature type="compositionally biased region" description="Low complexity" evidence="1">
    <location>
        <begin position="145"/>
        <end position="170"/>
    </location>
</feature>